<sequence length="181" mass="20306">MAQVLARLSLSRKTKQAGINIERRKTGSRAQYSAVLTPEEQVLKLIPSSLTKGHAGISELCTDMTFGEEVYDLNNLPLAETEVEFLDDDDDYNVIQASLATSSAMQATTETLNINYNDKDTENYDPSTLTKSKRSSSRQKVNEVKDSTRIITEVAEKTYLLKKKFCEEVVQCKKRTAKAQE</sequence>
<reference evidence="2" key="1">
    <citation type="submission" date="2024-04" db="EMBL/GenBank/DDBJ databases">
        <authorList>
            <consortium name="Molecular Ecology Group"/>
        </authorList>
    </citation>
    <scope>NUCLEOTIDE SEQUENCE</scope>
</reference>
<evidence type="ECO:0000313" key="3">
    <source>
        <dbReference type="Proteomes" id="UP001497644"/>
    </source>
</evidence>
<evidence type="ECO:0000313" key="2">
    <source>
        <dbReference type="EMBL" id="CAL1683816.1"/>
    </source>
</evidence>
<name>A0AAV2NW76_9HYME</name>
<evidence type="ECO:0000256" key="1">
    <source>
        <dbReference type="SAM" id="MobiDB-lite"/>
    </source>
</evidence>
<gene>
    <name evidence="2" type="ORF">LPLAT_LOCUS9574</name>
</gene>
<dbReference type="Proteomes" id="UP001497644">
    <property type="component" value="Chromosome 5"/>
</dbReference>
<dbReference type="EMBL" id="OZ034828">
    <property type="protein sequence ID" value="CAL1683816.1"/>
    <property type="molecule type" value="Genomic_DNA"/>
</dbReference>
<organism evidence="2 3">
    <name type="scientific">Lasius platythorax</name>
    <dbReference type="NCBI Taxonomy" id="488582"/>
    <lineage>
        <taxon>Eukaryota</taxon>
        <taxon>Metazoa</taxon>
        <taxon>Ecdysozoa</taxon>
        <taxon>Arthropoda</taxon>
        <taxon>Hexapoda</taxon>
        <taxon>Insecta</taxon>
        <taxon>Pterygota</taxon>
        <taxon>Neoptera</taxon>
        <taxon>Endopterygota</taxon>
        <taxon>Hymenoptera</taxon>
        <taxon>Apocrita</taxon>
        <taxon>Aculeata</taxon>
        <taxon>Formicoidea</taxon>
        <taxon>Formicidae</taxon>
        <taxon>Formicinae</taxon>
        <taxon>Lasius</taxon>
        <taxon>Lasius</taxon>
    </lineage>
</organism>
<proteinExistence type="predicted"/>
<dbReference type="AlphaFoldDB" id="A0AAV2NW76"/>
<feature type="region of interest" description="Disordered" evidence="1">
    <location>
        <begin position="117"/>
        <end position="145"/>
    </location>
</feature>
<accession>A0AAV2NW76</accession>
<protein>
    <submittedName>
        <fullName evidence="2">Uncharacterized protein</fullName>
    </submittedName>
</protein>
<keyword evidence="3" id="KW-1185">Reference proteome</keyword>